<feature type="domain" description="Sushi" evidence="17">
    <location>
        <begin position="1367"/>
        <end position="1425"/>
    </location>
</feature>
<feature type="domain" description="Sushi" evidence="17">
    <location>
        <begin position="635"/>
        <end position="693"/>
    </location>
</feature>
<feature type="disulfide bond" evidence="12">
    <location>
        <begin position="723"/>
        <end position="750"/>
    </location>
</feature>
<dbReference type="GO" id="GO:0005509">
    <property type="term" value="F:calcium ion binding"/>
    <property type="evidence" value="ECO:0007669"/>
    <property type="project" value="InterPro"/>
</dbReference>
<dbReference type="OrthoDB" id="406096at2759"/>
<dbReference type="GO" id="GO:0007155">
    <property type="term" value="P:cell adhesion"/>
    <property type="evidence" value="ECO:0007669"/>
    <property type="project" value="UniProtKB-KW"/>
</dbReference>
<feature type="domain" description="Sushi" evidence="17">
    <location>
        <begin position="1784"/>
        <end position="1842"/>
    </location>
</feature>
<feature type="domain" description="Sushi" evidence="17">
    <location>
        <begin position="1307"/>
        <end position="1366"/>
    </location>
</feature>
<feature type="disulfide bond" evidence="12">
    <location>
        <begin position="1076"/>
        <end position="1103"/>
    </location>
</feature>
<dbReference type="InterPro" id="IPR036465">
    <property type="entry name" value="vWFA_dom_sf"/>
</dbReference>
<dbReference type="InterPro" id="IPR002035">
    <property type="entry name" value="VWF_A"/>
</dbReference>
<feature type="domain" description="VWFA" evidence="16">
    <location>
        <begin position="36"/>
        <end position="217"/>
    </location>
</feature>
<dbReference type="Gene3D" id="3.40.50.410">
    <property type="entry name" value="von Willebrand factor, type A domain"/>
    <property type="match status" value="4"/>
</dbReference>
<dbReference type="Gene3D" id="2.10.25.10">
    <property type="entry name" value="Laminin"/>
    <property type="match status" value="1"/>
</dbReference>
<feature type="disulfide bond" evidence="12">
    <location>
        <begin position="1337"/>
        <end position="1364"/>
    </location>
</feature>
<evidence type="ECO:0000256" key="3">
    <source>
        <dbReference type="ARBA" id="ARBA00022536"/>
    </source>
</evidence>
<dbReference type="Pfam" id="PF00084">
    <property type="entry name" value="Sushi"/>
    <property type="match status" value="27"/>
</dbReference>
<feature type="disulfide bond" evidence="12">
    <location>
        <begin position="370"/>
        <end position="397"/>
    </location>
</feature>
<dbReference type="SMART" id="SM00032">
    <property type="entry name" value="CCP"/>
    <property type="match status" value="27"/>
</dbReference>
<dbReference type="SUPFAM" id="SSF57196">
    <property type="entry name" value="EGF/Laminin"/>
    <property type="match status" value="1"/>
</dbReference>
<feature type="domain" description="Sushi" evidence="17">
    <location>
        <begin position="1045"/>
        <end position="1105"/>
    </location>
</feature>
<evidence type="ECO:0000256" key="10">
    <source>
        <dbReference type="ARBA" id="ARBA00023180"/>
    </source>
</evidence>
<feature type="disulfide bond" evidence="12">
    <location>
        <begin position="1575"/>
        <end position="1602"/>
    </location>
</feature>
<keyword evidence="10" id="KW-0325">Glycoprotein</keyword>
<keyword evidence="7" id="KW-0106">Calcium</keyword>
<feature type="domain" description="EGF-like" evidence="15">
    <location>
        <begin position="2091"/>
        <end position="2127"/>
    </location>
</feature>
<keyword evidence="9 11" id="KW-1015">Disulfide bond</keyword>
<feature type="domain" description="VWFA" evidence="16">
    <location>
        <begin position="2164"/>
        <end position="2339"/>
    </location>
</feature>
<feature type="disulfide bond" evidence="12">
    <location>
        <begin position="782"/>
        <end position="809"/>
    </location>
</feature>
<dbReference type="CDD" id="cd00033">
    <property type="entry name" value="CCP"/>
    <property type="match status" value="27"/>
</dbReference>
<keyword evidence="8" id="KW-0130">Cell adhesion</keyword>
<keyword evidence="6" id="KW-0677">Repeat</keyword>
<dbReference type="InterPro" id="IPR035976">
    <property type="entry name" value="Sushi/SCR/CCP_sf"/>
</dbReference>
<feature type="disulfide bond" evidence="12">
    <location>
        <begin position="841"/>
        <end position="868"/>
    </location>
</feature>
<dbReference type="SMART" id="SM00327">
    <property type="entry name" value="VWA"/>
    <property type="match status" value="4"/>
</dbReference>
<evidence type="ECO:0000313" key="18">
    <source>
        <dbReference type="EMBL" id="CAH1252777.1"/>
    </source>
</evidence>
<evidence type="ECO:0000256" key="1">
    <source>
        <dbReference type="ARBA" id="ARBA00004613"/>
    </source>
</evidence>
<dbReference type="Pfam" id="PF00008">
    <property type="entry name" value="EGF"/>
    <property type="match status" value="1"/>
</dbReference>
<evidence type="ECO:0000256" key="2">
    <source>
        <dbReference type="ARBA" id="ARBA00022525"/>
    </source>
</evidence>
<feature type="transmembrane region" description="Helical" evidence="13">
    <location>
        <begin position="2472"/>
        <end position="2494"/>
    </location>
</feature>
<feature type="domain" description="Sushi" evidence="17">
    <location>
        <begin position="1546"/>
        <end position="1604"/>
    </location>
</feature>
<dbReference type="PROSITE" id="PS00022">
    <property type="entry name" value="EGF_1"/>
    <property type="match status" value="1"/>
</dbReference>
<dbReference type="EMBL" id="OV696687">
    <property type="protein sequence ID" value="CAH1252777.1"/>
    <property type="molecule type" value="Genomic_DNA"/>
</dbReference>
<dbReference type="InterPro" id="IPR051277">
    <property type="entry name" value="SEZ6_CSMD_C4BPB_Regulators"/>
</dbReference>
<dbReference type="Proteomes" id="UP000838412">
    <property type="component" value="Chromosome 2"/>
</dbReference>
<evidence type="ECO:0000256" key="14">
    <source>
        <dbReference type="SAM" id="SignalP"/>
    </source>
</evidence>
<evidence type="ECO:0000259" key="15">
    <source>
        <dbReference type="PROSITE" id="PS50026"/>
    </source>
</evidence>
<feature type="domain" description="Sushi" evidence="17">
    <location>
        <begin position="929"/>
        <end position="986"/>
    </location>
</feature>
<feature type="disulfide bond" evidence="12">
    <location>
        <begin position="1694"/>
        <end position="1721"/>
    </location>
</feature>
<feature type="disulfide bond" evidence="12">
    <location>
        <begin position="428"/>
        <end position="455"/>
    </location>
</feature>
<dbReference type="SMART" id="SM00181">
    <property type="entry name" value="EGF"/>
    <property type="match status" value="1"/>
</dbReference>
<dbReference type="InterPro" id="IPR000436">
    <property type="entry name" value="Sushi_SCR_CCP_dom"/>
</dbReference>
<feature type="disulfide bond" evidence="12">
    <location>
        <begin position="1516"/>
        <end position="1543"/>
    </location>
</feature>
<protein>
    <submittedName>
        <fullName evidence="18">CSMD3 protein</fullName>
    </submittedName>
</protein>
<organism evidence="18 19">
    <name type="scientific">Branchiostoma lanceolatum</name>
    <name type="common">Common lancelet</name>
    <name type="synonym">Amphioxus lanceolatum</name>
    <dbReference type="NCBI Taxonomy" id="7740"/>
    <lineage>
        <taxon>Eukaryota</taxon>
        <taxon>Metazoa</taxon>
        <taxon>Chordata</taxon>
        <taxon>Cephalochordata</taxon>
        <taxon>Leptocardii</taxon>
        <taxon>Amphioxiformes</taxon>
        <taxon>Branchiostomatidae</taxon>
        <taxon>Branchiostoma</taxon>
    </lineage>
</organism>
<feature type="disulfide bond" evidence="12">
    <location>
        <begin position="311"/>
        <end position="338"/>
    </location>
</feature>
<sequence length="2538" mass="266631">MKGALGLFSAILAANLYLAVSQIPAALPNTCPHAVDLVFLVDSSESFRTSGFQDALTFVQKVVNYFTLGEDETRVGVVTYSNEDAQITRIKLNERYERVDLLTAIRAIPYDRGHTFTGLGLDHVRNNSFLEVNGRRSNTLDFLVVLTDDESEDEITRPAQLIRDMGITVFVVGVGEESDIHQATLENIAGTPSRVFRLTDHDFLVDDQHPTDIREAICNAAQCSDLTAPTNGARTPPTEGRSFQNVITFTCNSGYQLNGASSVICQADTRWNDTVPTCTPVQCPDLTAPTNGARTPPTGSNSYQNTVTFTCDAGYQLSGAASVTCQADRTWSAPPPTCTPRPCPLLTAPANGALSPPGPYVYTNVVAFNCDAGYERQGSPGSRCQADGTWSNLVPTCTPRQCQLLTAPANGVLSTTTRTYQTQVTTTCNSGYVRNGAATITCQANGQWSDTVPTCTRIQCQELTAPTNGAQTPPTGATSYQDIVTFSCDSGYVRNGNFDTTCQADGTWSNPVPTCTPRQCPVLTAPANGAISTTDRDYQTQVSFTCDAGYTRNGAASATCQADGTWSNPIHSCTPRPCQGLTAPTNGALSPVAPHNYPATVTFTCDQGYVLNGATSTTCQTDGSWNNPTPTCTPRECSPVLTAPANGALSTTARTFQTVVTTTCNSGYQPNGVATTTCQANGQWSNPVPSCQPRQCSPVLTAPANGALSTTARTYQTVVTTTCNAGYTLNGVATTTCQANGQWSNAVPTCTPIQCSPVLTAPANGALSTAARTYQTVVTTTCDAGYVRNGAATTTCQADGTWSNPVPTCTAGQCQTLTAPTNGELSPLGPHNFPATVTFTCNTGYTRNGAADATCQAGGSWNNPVPTCDPRQCSPVLTVPANGALSTTARTYQTVVTTTCNTGYTRDGAATTTCQADGTWSNTVPACRPDCPLLTAPANGALSTTARTYQTVVTTTCDAGYTRNGAATTTCQANGQWSNTVPTCNPGQCQTLNAPANGVLSPVGPYTFPATVTITCNTGYTRNGPSQTSCQADGSWGPLPTCTPRQCSPALAAPTNGARSPATGATSYQDTVTFTCDAGYVISGTATSTCQADGAYSSPAPTCVTQSQIPPPLANTCPYPVDLVFLIDSSESFRTSGFEDAKTFVMNVVNYFTLAADQTRVGVVTYSNRDAQVTRIKLNERYGRVELLNAIRDIPYDRGHTFTGLGLDHVRNNSFLEVNGRRSTTPDFLVVLTDDNSEDSVTRPAQLVRQMGITVFVVGVGEEADIDQATLENIAGTPSRVFRLTDHDFLTDVQHPTDIREAICNAAKCPDLTAPANGARTPPTEGNSIQDTVTFNCNPGYLLNGAASVTCQADLTWTAPPPTCRLVTCPARTAPANGAVSSTAIGRYQDAVTFTCNSGYNLVGSTRLTCQADGTWSANPPTCNPAQCSPQTAPQFGTITPAGPISFPGQTTFNCNAGYTRNGATGSTCQADGSWSNPVHSCTRRQCQPPVTAPVNGARNPATGANSYQDRITFTCNSGYQRNGDADTQCQADGTWSNPTPTCTRAQCPLLTAPANGALSPGGQIFHPNTVTVTCDTGYTRNGVSPLTCQADGTWSNTVPTCTPTQCPDLTAPANGARTPPTGARNYQDTVTFTCNTGYTRNGAEVLTCQAGGQWSNPAPTCTPRQCQALTAPAFGSLGPTGATSYQDVVNFNCNAGYTRNGATSATCQADGTWSDPVPTCTPRQCLPQLTAPTNGAMSPLGPHTFPATVAFTCNTGYTRNGAADTTCQADGSWNNPVPTCDPVQCPVLRAPMNGTVTPPGARNYNDVGTFACDVGFERVGATSATCQANGQWSNPVPMCRPETCDRLSRDGWDIVFLMDSTTSVKFDRVKNLTRDIADRLLTDGGNTLVGLVQFSDNPVPTFDLNTHNTKAAIIGAIEGATRRGGGTFAGSALTYVKQVSFATGNGGRPDRPDALIVVTDGVTFDDVSFAAQSVREGGITAFAVGAGDAVNSQALRAIAKDPYKVRLVANDTQHKETVEAIWRWFCLADVCPDRGAPTNGVRKGTTYQGEKMYFSCDDGYVLDGTSPLTCTGTFKSGVGTWSGPDPTCKLGDVCNPNPCLNGGMCFPDGSGYRCDCKPGFVGRNCQFRSSPTVIPGPTTAYIASNTTASVGPNLNRLNGPGWDVVFLLDSSDSVGSAGFLKVRNVTQTLVRKLPLLNQDTHIGIAKYSDRTEFVEFLKDYQNKSNTIEKIEGTTRLGGGTLLGDAITNVRTVSFTEENGNRPNVPDALVVVTDGNSADDVVAATDAARRQGIHVFAVGVGDNVDRNKVNQIAGKPERVFLAPTPAAALTSGTNMANVLNTAPECSNPGQIPNGLSRGTTFVTGQMDFSCDDGYALVGQSSITCVQDGQNARWSGPVPSCRIPADQCPALTAPANGARTPASGATSYQDRVMFTCDSGYVRNGASNTTCQADGTWTNTAPTCAAVAGSQPPWLVPLIAGLAGLAALALLTLLLYKFCGPTAAAAPPPLLSAGPAPMFAEEPFKEMEEQVAVIDFVPSK</sequence>
<feature type="domain" description="Sushi" evidence="17">
    <location>
        <begin position="341"/>
        <end position="399"/>
    </location>
</feature>
<feature type="domain" description="Sushi" evidence="17">
    <location>
        <begin position="1485"/>
        <end position="1545"/>
    </location>
</feature>
<evidence type="ECO:0000259" key="17">
    <source>
        <dbReference type="PROSITE" id="PS50923"/>
    </source>
</evidence>
<gene>
    <name evidence="18" type="primary">CSMD3</name>
    <name evidence="18" type="ORF">BLAG_LOCUS12772</name>
</gene>
<dbReference type="Gene3D" id="2.10.70.10">
    <property type="entry name" value="Complement Module, domain 1"/>
    <property type="match status" value="27"/>
</dbReference>
<feature type="signal peptide" evidence="14">
    <location>
        <begin position="1"/>
        <end position="21"/>
    </location>
</feature>
<evidence type="ECO:0000256" key="8">
    <source>
        <dbReference type="ARBA" id="ARBA00022889"/>
    </source>
</evidence>
<evidence type="ECO:0000256" key="13">
    <source>
        <dbReference type="SAM" id="Phobius"/>
    </source>
</evidence>
<feature type="domain" description="Sushi" evidence="17">
    <location>
        <begin position="458"/>
        <end position="517"/>
    </location>
</feature>
<feature type="domain" description="Sushi" evidence="17">
    <location>
        <begin position="571"/>
        <end position="634"/>
    </location>
</feature>
<dbReference type="FunFam" id="2.10.25.10:FF:000095">
    <property type="entry name" value="Notch, isoform B"/>
    <property type="match status" value="1"/>
</dbReference>
<dbReference type="PANTHER" id="PTHR45656">
    <property type="entry name" value="PROTEIN CBR-CLEC-78"/>
    <property type="match status" value="1"/>
</dbReference>
<accession>A0A8J9ZDV2</accession>
<dbReference type="PANTHER" id="PTHR45656:SF4">
    <property type="entry name" value="PROTEIN CBR-CLEC-78"/>
    <property type="match status" value="1"/>
</dbReference>
<comment type="caution">
    <text evidence="11">Lacks conserved residue(s) required for the propagation of feature annotation.</text>
</comment>
<feature type="domain" description="VWFA" evidence="16">
    <location>
        <begin position="1122"/>
        <end position="1303"/>
    </location>
</feature>
<dbReference type="SUPFAM" id="SSF57535">
    <property type="entry name" value="Complement control module/SCR domain"/>
    <property type="match status" value="27"/>
</dbReference>
<feature type="disulfide bond" evidence="12">
    <location>
        <begin position="488"/>
        <end position="515"/>
    </location>
</feature>
<feature type="domain" description="Sushi" evidence="17">
    <location>
        <begin position="1724"/>
        <end position="1783"/>
    </location>
</feature>
<feature type="domain" description="Sushi" evidence="17">
    <location>
        <begin position="2030"/>
        <end position="2091"/>
    </location>
</feature>
<dbReference type="InterPro" id="IPR000742">
    <property type="entry name" value="EGF"/>
</dbReference>
<feature type="disulfide bond" evidence="12">
    <location>
        <begin position="251"/>
        <end position="278"/>
    </location>
</feature>
<feature type="disulfide bond" evidence="12">
    <location>
        <begin position="900"/>
        <end position="927"/>
    </location>
</feature>
<keyword evidence="13" id="KW-1133">Transmembrane helix</keyword>
<dbReference type="PRINTS" id="PR00453">
    <property type="entry name" value="VWFADOMAIN"/>
</dbReference>
<feature type="disulfide bond" evidence="12">
    <location>
        <begin position="1635"/>
        <end position="1662"/>
    </location>
</feature>
<feature type="disulfide bond" evidence="12">
    <location>
        <begin position="1487"/>
        <end position="1530"/>
    </location>
</feature>
<feature type="domain" description="Sushi" evidence="17">
    <location>
        <begin position="694"/>
        <end position="752"/>
    </location>
</feature>
<feature type="domain" description="Sushi" evidence="17">
    <location>
        <begin position="812"/>
        <end position="870"/>
    </location>
</feature>
<feature type="disulfide bond" evidence="12">
    <location>
        <begin position="664"/>
        <end position="691"/>
    </location>
</feature>
<dbReference type="SMART" id="SM00179">
    <property type="entry name" value="EGF_CA"/>
    <property type="match status" value="1"/>
</dbReference>
<feature type="domain" description="Sushi" evidence="17">
    <location>
        <begin position="221"/>
        <end position="280"/>
    </location>
</feature>
<dbReference type="PROSITE" id="PS50234">
    <property type="entry name" value="VWFA"/>
    <property type="match status" value="4"/>
</dbReference>
<evidence type="ECO:0000313" key="19">
    <source>
        <dbReference type="Proteomes" id="UP000838412"/>
    </source>
</evidence>
<feature type="disulfide bond" evidence="12">
    <location>
        <begin position="1047"/>
        <end position="1090"/>
    </location>
</feature>
<keyword evidence="2" id="KW-0964">Secreted</keyword>
<feature type="domain" description="Sushi" evidence="17">
    <location>
        <begin position="281"/>
        <end position="340"/>
    </location>
</feature>
<evidence type="ECO:0000256" key="5">
    <source>
        <dbReference type="ARBA" id="ARBA00022729"/>
    </source>
</evidence>
<evidence type="ECO:0000256" key="9">
    <source>
        <dbReference type="ARBA" id="ARBA00023157"/>
    </source>
</evidence>
<feature type="domain" description="Sushi" evidence="17">
    <location>
        <begin position="400"/>
        <end position="457"/>
    </location>
</feature>
<evidence type="ECO:0000256" key="7">
    <source>
        <dbReference type="ARBA" id="ARBA00022837"/>
    </source>
</evidence>
<name>A0A8J9ZDV2_BRALA</name>
<feature type="disulfide bond" evidence="12">
    <location>
        <begin position="2435"/>
        <end position="2462"/>
    </location>
</feature>
<evidence type="ECO:0000256" key="4">
    <source>
        <dbReference type="ARBA" id="ARBA00022659"/>
    </source>
</evidence>
<dbReference type="PROSITE" id="PS50026">
    <property type="entry name" value="EGF_3"/>
    <property type="match status" value="1"/>
</dbReference>
<feature type="domain" description="VWFA" evidence="16">
    <location>
        <begin position="1854"/>
        <end position="2022"/>
    </location>
</feature>
<dbReference type="Pfam" id="PF00092">
    <property type="entry name" value="VWA"/>
    <property type="match status" value="4"/>
</dbReference>
<dbReference type="InterPro" id="IPR001881">
    <property type="entry name" value="EGF-like_Ca-bd_dom"/>
</dbReference>
<feature type="domain" description="Sushi" evidence="17">
    <location>
        <begin position="2398"/>
        <end position="2464"/>
    </location>
</feature>
<feature type="disulfide bond" evidence="11">
    <location>
        <begin position="2117"/>
        <end position="2126"/>
    </location>
</feature>
<dbReference type="CDD" id="cd01472">
    <property type="entry name" value="vWA_collagen"/>
    <property type="match status" value="2"/>
</dbReference>
<comment type="subcellular location">
    <subcellularLocation>
        <location evidence="1">Secreted</location>
    </subcellularLocation>
</comment>
<feature type="domain" description="Sushi" evidence="17">
    <location>
        <begin position="1426"/>
        <end position="1484"/>
    </location>
</feature>
<feature type="disulfide bond" evidence="12">
    <location>
        <begin position="605"/>
        <end position="632"/>
    </location>
</feature>
<dbReference type="CDD" id="cd00054">
    <property type="entry name" value="EGF_CA"/>
    <property type="match status" value="1"/>
</dbReference>
<keyword evidence="4 12" id="KW-0768">Sushi</keyword>
<feature type="disulfide bond" evidence="12">
    <location>
        <begin position="1754"/>
        <end position="1781"/>
    </location>
</feature>
<dbReference type="PROSITE" id="PS01186">
    <property type="entry name" value="EGF_2"/>
    <property type="match status" value="1"/>
</dbReference>
<dbReference type="PROSITE" id="PS50923">
    <property type="entry name" value="SUSHI"/>
    <property type="match status" value="25"/>
</dbReference>
<evidence type="ECO:0000256" key="11">
    <source>
        <dbReference type="PROSITE-ProRule" id="PRU00076"/>
    </source>
</evidence>
<evidence type="ECO:0000256" key="6">
    <source>
        <dbReference type="ARBA" id="ARBA00022737"/>
    </source>
</evidence>
<feature type="disulfide bond" evidence="12">
    <location>
        <begin position="957"/>
        <end position="984"/>
    </location>
</feature>
<feature type="disulfide bond" evidence="12">
    <location>
        <begin position="1455"/>
        <end position="1482"/>
    </location>
</feature>
<keyword evidence="19" id="KW-1185">Reference proteome</keyword>
<evidence type="ECO:0000259" key="16">
    <source>
        <dbReference type="PROSITE" id="PS50234"/>
    </source>
</evidence>
<keyword evidence="13" id="KW-0472">Membrane</keyword>
<reference evidence="18" key="1">
    <citation type="submission" date="2022-01" db="EMBL/GenBank/DDBJ databases">
        <authorList>
            <person name="Braso-Vives M."/>
        </authorList>
    </citation>
    <scope>NUCLEOTIDE SEQUENCE</scope>
</reference>
<dbReference type="SUPFAM" id="SSF53300">
    <property type="entry name" value="vWA-like"/>
    <property type="match status" value="4"/>
</dbReference>
<feature type="chain" id="PRO_5035460300" evidence="14">
    <location>
        <begin position="22"/>
        <end position="2538"/>
    </location>
</feature>
<feature type="domain" description="Sushi" evidence="17">
    <location>
        <begin position="987"/>
        <end position="1044"/>
    </location>
</feature>
<keyword evidence="3 11" id="KW-0245">EGF-like domain</keyword>
<feature type="domain" description="Sushi" evidence="17">
    <location>
        <begin position="753"/>
        <end position="811"/>
    </location>
</feature>
<dbReference type="GO" id="GO:0005576">
    <property type="term" value="C:extracellular region"/>
    <property type="evidence" value="ECO:0007669"/>
    <property type="project" value="UniProtKB-SubCell"/>
</dbReference>
<keyword evidence="13" id="KW-0812">Transmembrane</keyword>
<keyword evidence="5 14" id="KW-0732">Signal</keyword>
<feature type="domain" description="Sushi" evidence="17">
    <location>
        <begin position="871"/>
        <end position="928"/>
    </location>
</feature>
<proteinExistence type="predicted"/>
<feature type="disulfide bond" evidence="12">
    <location>
        <begin position="1813"/>
        <end position="1840"/>
    </location>
</feature>
<feature type="domain" description="Sushi" evidence="17">
    <location>
        <begin position="1665"/>
        <end position="1723"/>
    </location>
</feature>
<feature type="domain" description="Sushi" evidence="17">
    <location>
        <begin position="1605"/>
        <end position="1664"/>
    </location>
</feature>
<evidence type="ECO:0000256" key="12">
    <source>
        <dbReference type="PROSITE-ProRule" id="PRU00302"/>
    </source>
</evidence>
<dbReference type="FunFam" id="2.10.70.10:FF:000064">
    <property type="entry name" value="Fibulin 7"/>
    <property type="match status" value="1"/>
</dbReference>
<feature type="disulfide bond" evidence="12">
    <location>
        <begin position="1396"/>
        <end position="1423"/>
    </location>
</feature>